<evidence type="ECO:0000313" key="3">
    <source>
        <dbReference type="Proteomes" id="UP000247811"/>
    </source>
</evidence>
<dbReference type="AlphaFoldDB" id="A0A318H6G9"/>
<dbReference type="Gene3D" id="3.40.30.10">
    <property type="entry name" value="Glutaredoxin"/>
    <property type="match status" value="1"/>
</dbReference>
<reference evidence="2 3" key="1">
    <citation type="submission" date="2018-05" db="EMBL/GenBank/DDBJ databases">
        <title>Genomic Encyclopedia of Type Strains, Phase IV (KMG-IV): sequencing the most valuable type-strain genomes for metagenomic binning, comparative biology and taxonomic classification.</title>
        <authorList>
            <person name="Goeker M."/>
        </authorList>
    </citation>
    <scope>NUCLEOTIDE SEQUENCE [LARGE SCALE GENOMIC DNA]</scope>
    <source>
        <strain evidence="2 3">DSM 566</strain>
    </source>
</reference>
<dbReference type="CDD" id="cd02976">
    <property type="entry name" value="NrdH"/>
    <property type="match status" value="1"/>
</dbReference>
<dbReference type="EMBL" id="QJJS01000011">
    <property type="protein sequence ID" value="PXW94996.1"/>
    <property type="molecule type" value="Genomic_DNA"/>
</dbReference>
<dbReference type="Pfam" id="PF00462">
    <property type="entry name" value="Glutaredoxin"/>
    <property type="match status" value="1"/>
</dbReference>
<dbReference type="Proteomes" id="UP000247811">
    <property type="component" value="Unassembled WGS sequence"/>
</dbReference>
<protein>
    <submittedName>
        <fullName evidence="2">Glutaredoxin</fullName>
    </submittedName>
</protein>
<organism evidence="2 3">
    <name type="scientific">Sphaerotilus hippei</name>
    <dbReference type="NCBI Taxonomy" id="744406"/>
    <lineage>
        <taxon>Bacteria</taxon>
        <taxon>Pseudomonadati</taxon>
        <taxon>Pseudomonadota</taxon>
        <taxon>Betaproteobacteria</taxon>
        <taxon>Burkholderiales</taxon>
        <taxon>Sphaerotilaceae</taxon>
        <taxon>Sphaerotilus</taxon>
    </lineage>
</organism>
<accession>A0A318H6G9</accession>
<feature type="domain" description="Glutaredoxin" evidence="1">
    <location>
        <begin position="53"/>
        <end position="107"/>
    </location>
</feature>
<comment type="caution">
    <text evidence="2">The sequence shown here is derived from an EMBL/GenBank/DDBJ whole genome shotgun (WGS) entry which is preliminary data.</text>
</comment>
<keyword evidence="3" id="KW-1185">Reference proteome</keyword>
<dbReference type="InterPro" id="IPR036249">
    <property type="entry name" value="Thioredoxin-like_sf"/>
</dbReference>
<dbReference type="InterPro" id="IPR002109">
    <property type="entry name" value="Glutaredoxin"/>
</dbReference>
<dbReference type="PROSITE" id="PS51354">
    <property type="entry name" value="GLUTAREDOXIN_2"/>
    <property type="match status" value="1"/>
</dbReference>
<proteinExistence type="predicted"/>
<evidence type="ECO:0000313" key="2">
    <source>
        <dbReference type="EMBL" id="PXW94996.1"/>
    </source>
</evidence>
<evidence type="ECO:0000259" key="1">
    <source>
        <dbReference type="Pfam" id="PF00462"/>
    </source>
</evidence>
<name>A0A318H6G9_9BURK</name>
<sequence>MNPAPVSSWRLALTLAGLVALGALASTGLRHWQDRQLGAGLRAQVRPGELRLISSTDCHHCDRARDWLQRQQVAFSECLIERDAECRREHERTGASGTPVVRVAGQVQLGFDPQRVLQRLERLQRLPP</sequence>
<gene>
    <name evidence="2" type="ORF">C7444_11180</name>
</gene>
<dbReference type="SUPFAM" id="SSF52833">
    <property type="entry name" value="Thioredoxin-like"/>
    <property type="match status" value="1"/>
</dbReference>